<reference evidence="1" key="1">
    <citation type="journal article" date="2015" name="Nature">
        <title>Complex archaea that bridge the gap between prokaryotes and eukaryotes.</title>
        <authorList>
            <person name="Spang A."/>
            <person name="Saw J.H."/>
            <person name="Jorgensen S.L."/>
            <person name="Zaremba-Niedzwiedzka K."/>
            <person name="Martijn J."/>
            <person name="Lind A.E."/>
            <person name="van Eijk R."/>
            <person name="Schleper C."/>
            <person name="Guy L."/>
            <person name="Ettema T.J."/>
        </authorList>
    </citation>
    <scope>NUCLEOTIDE SEQUENCE</scope>
</reference>
<organism evidence="1">
    <name type="scientific">marine sediment metagenome</name>
    <dbReference type="NCBI Taxonomy" id="412755"/>
    <lineage>
        <taxon>unclassified sequences</taxon>
        <taxon>metagenomes</taxon>
        <taxon>ecological metagenomes</taxon>
    </lineage>
</organism>
<proteinExistence type="predicted"/>
<protein>
    <submittedName>
        <fullName evidence="1">Uncharacterized protein</fullName>
    </submittedName>
</protein>
<comment type="caution">
    <text evidence="1">The sequence shown here is derived from an EMBL/GenBank/DDBJ whole genome shotgun (WGS) entry which is preliminary data.</text>
</comment>
<dbReference type="AlphaFoldDB" id="A0A0F8XAB9"/>
<gene>
    <name evidence="1" type="ORF">LCGC14_2970840</name>
</gene>
<name>A0A0F8XAB9_9ZZZZ</name>
<accession>A0A0F8XAB9</accession>
<dbReference type="EMBL" id="LAZR01060395">
    <property type="protein sequence ID" value="KKK65763.1"/>
    <property type="molecule type" value="Genomic_DNA"/>
</dbReference>
<sequence>MTEADIILTPLQQADEVVKNRPDLLLRELPPFGDFLACGVSTQLHQAVPEFDEVITKVDPDFPGFGIQ</sequence>
<evidence type="ECO:0000313" key="1">
    <source>
        <dbReference type="EMBL" id="KKK65763.1"/>
    </source>
</evidence>